<comment type="caution">
    <text evidence="2">The sequence shown here is derived from an EMBL/GenBank/DDBJ whole genome shotgun (WGS) entry which is preliminary data.</text>
</comment>
<evidence type="ECO:0000256" key="1">
    <source>
        <dbReference type="SAM" id="SignalP"/>
    </source>
</evidence>
<feature type="chain" id="PRO_5041225228" evidence="1">
    <location>
        <begin position="18"/>
        <end position="333"/>
    </location>
</feature>
<organism evidence="2 3">
    <name type="scientific">Coniochaeta hoffmannii</name>
    <dbReference type="NCBI Taxonomy" id="91930"/>
    <lineage>
        <taxon>Eukaryota</taxon>
        <taxon>Fungi</taxon>
        <taxon>Dikarya</taxon>
        <taxon>Ascomycota</taxon>
        <taxon>Pezizomycotina</taxon>
        <taxon>Sordariomycetes</taxon>
        <taxon>Sordariomycetidae</taxon>
        <taxon>Coniochaetales</taxon>
        <taxon>Coniochaetaceae</taxon>
        <taxon>Coniochaeta</taxon>
    </lineage>
</organism>
<accession>A0AA38RPE5</accession>
<evidence type="ECO:0000313" key="3">
    <source>
        <dbReference type="Proteomes" id="UP001174691"/>
    </source>
</evidence>
<feature type="signal peptide" evidence="1">
    <location>
        <begin position="1"/>
        <end position="17"/>
    </location>
</feature>
<sequence>MKCNSFILLSLLDICMAQRWKLNGCDAFNKDQIKGAISEAVTMAGTALDVLKNNFQDEKVQLMVKHILGDDQQLQGKVDRAKGEPDSPAVRLQLFGNVNKYDKDESPFLGAPFIENTDLLIFCTNSNYEPSGAHTRNKAIGSLIPDEAAHVVDLCYNGIPAPNTELPMAITMSSDGLDNTKWKAAMDDWKNKGGQGNPPDMAPYIVPRPTKPNTMDLCTWYLNTLGGDGFLSIDDATIAKVQEQAFLEKLTGNNKAIDALVQSLAGTFGHELTHTNLGGKTVDNPATTGCYGWVCVGNLHDVNNADSIAQLGVCMHLFKKGFWVDADGKVQKI</sequence>
<dbReference type="EMBL" id="JANBVN010000154">
    <property type="protein sequence ID" value="KAJ9137801.1"/>
    <property type="molecule type" value="Genomic_DNA"/>
</dbReference>
<dbReference type="InterPro" id="IPR024079">
    <property type="entry name" value="MetalloPept_cat_dom_sf"/>
</dbReference>
<gene>
    <name evidence="2" type="ORF">NKR19_g8063</name>
</gene>
<dbReference type="AlphaFoldDB" id="A0AA38RPE5"/>
<dbReference type="Gene3D" id="3.40.390.10">
    <property type="entry name" value="Collagenase (Catalytic Domain)"/>
    <property type="match status" value="1"/>
</dbReference>
<dbReference type="Proteomes" id="UP001174691">
    <property type="component" value="Unassembled WGS sequence"/>
</dbReference>
<keyword evidence="3" id="KW-1185">Reference proteome</keyword>
<name>A0AA38RPE5_9PEZI</name>
<protein>
    <submittedName>
        <fullName evidence="2">Uncharacterized protein</fullName>
    </submittedName>
</protein>
<proteinExistence type="predicted"/>
<dbReference type="GO" id="GO:0008237">
    <property type="term" value="F:metallopeptidase activity"/>
    <property type="evidence" value="ECO:0007669"/>
    <property type="project" value="InterPro"/>
</dbReference>
<keyword evidence="1" id="KW-0732">Signal</keyword>
<evidence type="ECO:0000313" key="2">
    <source>
        <dbReference type="EMBL" id="KAJ9137801.1"/>
    </source>
</evidence>
<reference evidence="2" key="1">
    <citation type="submission" date="2022-07" db="EMBL/GenBank/DDBJ databases">
        <title>Fungi with potential for degradation of polypropylene.</title>
        <authorList>
            <person name="Gostincar C."/>
        </authorList>
    </citation>
    <scope>NUCLEOTIDE SEQUENCE</scope>
    <source>
        <strain evidence="2">EXF-13287</strain>
    </source>
</reference>